<sequence>MINYIKSEHYRLLRKKGLYVTSVIGLALIVAAAAVLYFTQNADPDFPYGTSLFFYSNVIGSGLLLMIIGLLFNLTLTGKDTAIVKQSISFGVSRNTIFWSKLMLTFIYFLLICVMGLALTIVLGERLLISEDQSVMNFLIASLNMVPIVVSGFFLIHVLKMLKVGDVYILIMLLFLFLFSGDLVRILFQSISGMNELYTFAPSTLLNENLMSFMAQDVQSEYRPWLTGIVMSVIVLLIGSRRFAKQEIH</sequence>
<keyword evidence="1" id="KW-0812">Transmembrane</keyword>
<evidence type="ECO:0000313" key="3">
    <source>
        <dbReference type="Proteomes" id="UP001235840"/>
    </source>
</evidence>
<feature type="transmembrane region" description="Helical" evidence="1">
    <location>
        <begin position="18"/>
        <end position="40"/>
    </location>
</feature>
<accession>A0ABT9VVH4</accession>
<dbReference type="EMBL" id="JAUSTY010000002">
    <property type="protein sequence ID" value="MDQ0164837.1"/>
    <property type="molecule type" value="Genomic_DNA"/>
</dbReference>
<comment type="caution">
    <text evidence="2">The sequence shown here is derived from an EMBL/GenBank/DDBJ whole genome shotgun (WGS) entry which is preliminary data.</text>
</comment>
<keyword evidence="1" id="KW-0472">Membrane</keyword>
<feature type="transmembrane region" description="Helical" evidence="1">
    <location>
        <begin position="167"/>
        <end position="188"/>
    </location>
</feature>
<feature type="transmembrane region" description="Helical" evidence="1">
    <location>
        <begin position="97"/>
        <end position="123"/>
    </location>
</feature>
<keyword evidence="1" id="KW-1133">Transmembrane helix</keyword>
<dbReference type="RefSeq" id="WP_307391038.1">
    <property type="nucleotide sequence ID" value="NZ_BAAADK010000018.1"/>
</dbReference>
<dbReference type="Proteomes" id="UP001235840">
    <property type="component" value="Unassembled WGS sequence"/>
</dbReference>
<proteinExistence type="predicted"/>
<feature type="transmembrane region" description="Helical" evidence="1">
    <location>
        <begin position="52"/>
        <end position="76"/>
    </location>
</feature>
<keyword evidence="3" id="KW-1185">Reference proteome</keyword>
<organism evidence="2 3">
    <name type="scientific">Caldalkalibacillus horti</name>
    <dbReference type="NCBI Taxonomy" id="77523"/>
    <lineage>
        <taxon>Bacteria</taxon>
        <taxon>Bacillati</taxon>
        <taxon>Bacillota</taxon>
        <taxon>Bacilli</taxon>
        <taxon>Bacillales</taxon>
        <taxon>Bacillaceae</taxon>
        <taxon>Caldalkalibacillus</taxon>
    </lineage>
</organism>
<reference evidence="2 3" key="1">
    <citation type="submission" date="2023-07" db="EMBL/GenBank/DDBJ databases">
        <title>Genomic Encyclopedia of Type Strains, Phase IV (KMG-IV): sequencing the most valuable type-strain genomes for metagenomic binning, comparative biology and taxonomic classification.</title>
        <authorList>
            <person name="Goeker M."/>
        </authorList>
    </citation>
    <scope>NUCLEOTIDE SEQUENCE [LARGE SCALE GENOMIC DNA]</scope>
    <source>
        <strain evidence="2 3">DSM 12751</strain>
    </source>
</reference>
<feature type="transmembrane region" description="Helical" evidence="1">
    <location>
        <begin position="135"/>
        <end position="155"/>
    </location>
</feature>
<gene>
    <name evidence="2" type="ORF">J2S11_000737</name>
</gene>
<evidence type="ECO:0000313" key="2">
    <source>
        <dbReference type="EMBL" id="MDQ0164837.1"/>
    </source>
</evidence>
<evidence type="ECO:0000256" key="1">
    <source>
        <dbReference type="SAM" id="Phobius"/>
    </source>
</evidence>
<protein>
    <submittedName>
        <fullName evidence="2">ABC-2 type transport system permease protein</fullName>
    </submittedName>
</protein>
<name>A0ABT9VVH4_9BACI</name>
<feature type="transmembrane region" description="Helical" evidence="1">
    <location>
        <begin position="222"/>
        <end position="239"/>
    </location>
</feature>